<feature type="region of interest" description="Disordered" evidence="5">
    <location>
        <begin position="175"/>
        <end position="329"/>
    </location>
</feature>
<dbReference type="PANTHER" id="PTHR15090:SF0">
    <property type="entry name" value="SEQUESTOSOME-1"/>
    <property type="match status" value="1"/>
</dbReference>
<feature type="domain" description="B box-type" evidence="6">
    <location>
        <begin position="1387"/>
        <end position="1432"/>
    </location>
</feature>
<feature type="region of interest" description="Disordered" evidence="5">
    <location>
        <begin position="1254"/>
        <end position="1292"/>
    </location>
</feature>
<dbReference type="PROSITE" id="PS01357">
    <property type="entry name" value="ZF_ZZ_1"/>
    <property type="match status" value="1"/>
</dbReference>
<feature type="compositionally biased region" description="Gly residues" evidence="5">
    <location>
        <begin position="362"/>
        <end position="378"/>
    </location>
</feature>
<dbReference type="GO" id="GO:0044753">
    <property type="term" value="C:amphisome"/>
    <property type="evidence" value="ECO:0007669"/>
    <property type="project" value="TreeGrafter"/>
</dbReference>
<dbReference type="SUPFAM" id="SSF57850">
    <property type="entry name" value="RING/U-box"/>
    <property type="match status" value="4"/>
</dbReference>
<dbReference type="InterPro" id="IPR053793">
    <property type="entry name" value="PB1-like"/>
</dbReference>
<dbReference type="EMBL" id="ML178850">
    <property type="protein sequence ID" value="TFK97142.1"/>
    <property type="molecule type" value="Genomic_DNA"/>
</dbReference>
<feature type="compositionally biased region" description="Gly residues" evidence="5">
    <location>
        <begin position="407"/>
        <end position="421"/>
    </location>
</feature>
<evidence type="ECO:0000256" key="4">
    <source>
        <dbReference type="PROSITE-ProRule" id="PRU00228"/>
    </source>
</evidence>
<dbReference type="GO" id="GO:0005080">
    <property type="term" value="F:protein kinase C binding"/>
    <property type="evidence" value="ECO:0007669"/>
    <property type="project" value="TreeGrafter"/>
</dbReference>
<feature type="compositionally biased region" description="Polar residues" evidence="5">
    <location>
        <begin position="1272"/>
        <end position="1288"/>
    </location>
</feature>
<dbReference type="GO" id="GO:0000423">
    <property type="term" value="P:mitophagy"/>
    <property type="evidence" value="ECO:0007669"/>
    <property type="project" value="TreeGrafter"/>
</dbReference>
<feature type="compositionally biased region" description="Polar residues" evidence="5">
    <location>
        <begin position="504"/>
        <end position="515"/>
    </location>
</feature>
<dbReference type="PROSITE" id="PS50119">
    <property type="entry name" value="ZF_BBOX"/>
    <property type="match status" value="1"/>
</dbReference>
<dbReference type="SUPFAM" id="SSF54277">
    <property type="entry name" value="CAD &amp; PB1 domains"/>
    <property type="match status" value="1"/>
</dbReference>
<feature type="compositionally biased region" description="Gly residues" evidence="5">
    <location>
        <begin position="863"/>
        <end position="884"/>
    </location>
</feature>
<dbReference type="SMART" id="SM00291">
    <property type="entry name" value="ZnF_ZZ"/>
    <property type="match status" value="4"/>
</dbReference>
<feature type="compositionally biased region" description="Polar residues" evidence="5">
    <location>
        <begin position="228"/>
        <end position="241"/>
    </location>
</feature>
<reference evidence="9 10" key="1">
    <citation type="journal article" date="2019" name="Nat. Ecol. Evol.">
        <title>Megaphylogeny resolves global patterns of mushroom evolution.</title>
        <authorList>
            <person name="Varga T."/>
            <person name="Krizsan K."/>
            <person name="Foldi C."/>
            <person name="Dima B."/>
            <person name="Sanchez-Garcia M."/>
            <person name="Sanchez-Ramirez S."/>
            <person name="Szollosi G.J."/>
            <person name="Szarkandi J.G."/>
            <person name="Papp V."/>
            <person name="Albert L."/>
            <person name="Andreopoulos W."/>
            <person name="Angelini C."/>
            <person name="Antonin V."/>
            <person name="Barry K.W."/>
            <person name="Bougher N.L."/>
            <person name="Buchanan P."/>
            <person name="Buyck B."/>
            <person name="Bense V."/>
            <person name="Catcheside P."/>
            <person name="Chovatia M."/>
            <person name="Cooper J."/>
            <person name="Damon W."/>
            <person name="Desjardin D."/>
            <person name="Finy P."/>
            <person name="Geml J."/>
            <person name="Haridas S."/>
            <person name="Hughes K."/>
            <person name="Justo A."/>
            <person name="Karasinski D."/>
            <person name="Kautmanova I."/>
            <person name="Kiss B."/>
            <person name="Kocsube S."/>
            <person name="Kotiranta H."/>
            <person name="LaButti K.M."/>
            <person name="Lechner B.E."/>
            <person name="Liimatainen K."/>
            <person name="Lipzen A."/>
            <person name="Lukacs Z."/>
            <person name="Mihaltcheva S."/>
            <person name="Morgado L.N."/>
            <person name="Niskanen T."/>
            <person name="Noordeloos M.E."/>
            <person name="Ohm R.A."/>
            <person name="Ortiz-Santana B."/>
            <person name="Ovrebo C."/>
            <person name="Racz N."/>
            <person name="Riley R."/>
            <person name="Savchenko A."/>
            <person name="Shiryaev A."/>
            <person name="Soop K."/>
            <person name="Spirin V."/>
            <person name="Szebenyi C."/>
            <person name="Tomsovsky M."/>
            <person name="Tulloss R.E."/>
            <person name="Uehling J."/>
            <person name="Grigoriev I.V."/>
            <person name="Vagvolgyi C."/>
            <person name="Papp T."/>
            <person name="Martin F.M."/>
            <person name="Miettinen O."/>
            <person name="Hibbett D.S."/>
            <person name="Nagy L.G."/>
        </authorList>
    </citation>
    <scope>NUCLEOTIDE SEQUENCE [LARGE SCALE GENOMIC DNA]</scope>
    <source>
        <strain evidence="9 10">CBS 309.79</strain>
    </source>
</reference>
<evidence type="ECO:0000259" key="6">
    <source>
        <dbReference type="PROSITE" id="PS50119"/>
    </source>
</evidence>
<dbReference type="Pfam" id="PF00569">
    <property type="entry name" value="ZZ"/>
    <property type="match status" value="3"/>
</dbReference>
<dbReference type="InterPro" id="IPR052260">
    <property type="entry name" value="Autophagy_Rcpt_SigReg"/>
</dbReference>
<dbReference type="CDD" id="cd02340">
    <property type="entry name" value="ZZ_NBR1_like"/>
    <property type="match status" value="2"/>
</dbReference>
<dbReference type="GO" id="GO:0016235">
    <property type="term" value="C:aggresome"/>
    <property type="evidence" value="ECO:0007669"/>
    <property type="project" value="TreeGrafter"/>
</dbReference>
<feature type="compositionally biased region" description="Basic and acidic residues" evidence="5">
    <location>
        <begin position="721"/>
        <end position="748"/>
    </location>
</feature>
<dbReference type="InterPro" id="IPR043145">
    <property type="entry name" value="Znf_ZZ_sf"/>
</dbReference>
<feature type="domain" description="PB1" evidence="8">
    <location>
        <begin position="13"/>
        <end position="92"/>
    </location>
</feature>
<gene>
    <name evidence="9" type="ORF">BDV98DRAFT_554419</name>
</gene>
<evidence type="ECO:0000259" key="7">
    <source>
        <dbReference type="PROSITE" id="PS50135"/>
    </source>
</evidence>
<dbReference type="GO" id="GO:0007032">
    <property type="term" value="P:endosome organization"/>
    <property type="evidence" value="ECO:0007669"/>
    <property type="project" value="TreeGrafter"/>
</dbReference>
<feature type="compositionally biased region" description="Low complexity" evidence="5">
    <location>
        <begin position="749"/>
        <end position="763"/>
    </location>
</feature>
<dbReference type="OrthoDB" id="661148at2759"/>
<feature type="compositionally biased region" description="Acidic residues" evidence="5">
    <location>
        <begin position="187"/>
        <end position="202"/>
    </location>
</feature>
<feature type="compositionally biased region" description="Polar residues" evidence="5">
    <location>
        <begin position="705"/>
        <end position="718"/>
    </location>
</feature>
<feature type="compositionally biased region" description="Low complexity" evidence="5">
    <location>
        <begin position="916"/>
        <end position="935"/>
    </location>
</feature>
<keyword evidence="3" id="KW-0862">Zinc</keyword>
<dbReference type="Gene3D" id="3.30.60.90">
    <property type="match status" value="4"/>
</dbReference>
<dbReference type="GO" id="GO:0008270">
    <property type="term" value="F:zinc ion binding"/>
    <property type="evidence" value="ECO:0007669"/>
    <property type="project" value="UniProtKB-KW"/>
</dbReference>
<feature type="compositionally biased region" description="Pro residues" evidence="5">
    <location>
        <begin position="764"/>
        <end position="780"/>
    </location>
</feature>
<keyword evidence="10" id="KW-1185">Reference proteome</keyword>
<dbReference type="GO" id="GO:0035973">
    <property type="term" value="P:aggrephagy"/>
    <property type="evidence" value="ECO:0007669"/>
    <property type="project" value="TreeGrafter"/>
</dbReference>
<proteinExistence type="predicted"/>
<dbReference type="PANTHER" id="PTHR15090">
    <property type="entry name" value="SEQUESTOSOME 1-RELATED"/>
    <property type="match status" value="1"/>
</dbReference>
<evidence type="ECO:0008006" key="11">
    <source>
        <dbReference type="Google" id="ProtNLM"/>
    </source>
</evidence>
<dbReference type="InterPro" id="IPR000315">
    <property type="entry name" value="Znf_B-box"/>
</dbReference>
<evidence type="ECO:0000256" key="2">
    <source>
        <dbReference type="ARBA" id="ARBA00022771"/>
    </source>
</evidence>
<feature type="region of interest" description="Disordered" evidence="5">
    <location>
        <begin position="451"/>
        <end position="563"/>
    </location>
</feature>
<evidence type="ECO:0000256" key="1">
    <source>
        <dbReference type="ARBA" id="ARBA00022723"/>
    </source>
</evidence>
<feature type="compositionally biased region" description="Polar residues" evidence="5">
    <location>
        <begin position="318"/>
        <end position="329"/>
    </location>
</feature>
<dbReference type="GO" id="GO:0070530">
    <property type="term" value="F:K63-linked polyubiquitin modification-dependent protein binding"/>
    <property type="evidence" value="ECO:0007669"/>
    <property type="project" value="TreeGrafter"/>
</dbReference>
<feature type="region of interest" description="Disordered" evidence="5">
    <location>
        <begin position="665"/>
        <end position="977"/>
    </location>
</feature>
<keyword evidence="1" id="KW-0479">Metal-binding</keyword>
<evidence type="ECO:0000313" key="10">
    <source>
        <dbReference type="Proteomes" id="UP000305067"/>
    </source>
</evidence>
<sequence length="1463" mass="155701">MTTTYLPTRPDRPLVVKCTFDRWTKRISFSSARNCTFDLLRHKIEQCFSLYSTPYNITYKDDDGEIYDVGTEMDLTEAVAYFQAGADDPHPISTSTSGMGSLGSIGMNMGSSSTNGLGLGGGIYRSTSSSASILSGRSLTFGSRKITMRVSIAVEYDGPNLSDTSSLVSMEEYRQRMDKGGGGSNWDDFDLEEGEGEVDDDSVTVSSRDAYAPSISLSSDLRPESTHSSELSPDSRSGSKFSSTTPSSSLTPSSLSSDSDAASPPLLQPKDSDPFASRASSTYSLSPSPHHPSHQHHPHYPSSQYSHSHSHAQRDSIDSITNQHPSTPAASWLAQQNERRIRGILGALPAPSESDLAEDEGGYGGGDYEGGDGDGSGGLSNWDEESSLGLGGGRDGSGKDGVSSFSGGTGQIGTGRGGRGEGSMASGSGSVSARSGDLALQRDGAGKSYYLYVGAGSNGEGQGESGRASPTPGKMRMDVDDDLPNTPVDDFSSRSIDPALSTADPAQSTADPAQSTEDRPALLPITTDNPLTHSPESEEEIDGDLPPFVPSSPVPGILGRGRPNSMQLRWLESQRVPFNLGSKDKAREVLSPGILASSASQSPRPPTPTGSTSTSSIPSTTPTPTPRPLSTREDLLILTGPPEDEVTACAECGVGLESIRYICKSCGVREPGRPTRRIGNRDSMQSESSHGSSSREEEGRRLFMQSGTSGSGRASSEWTGEDEREREREGLMTMDRERMNADTRDWDARSIASTSTSSAGSMAYPPPAHRSVPPPPPLPPRSAYQQGSRSGSQSSLLSLAATNSIFGGRGSGRGEGSVRGEGKTRAYRPLPSIPSSGTLRQLLPLRWGLGGGERGSRATIGTGFHGASGNGLGASEGGRMGRGGEPPPVPPRPQPHREYNQHHHQNQEYPPRTAHSSSSSSSGSAESGSSPATSTHWSGAERPLLPRSGSGSGDRRDLNGHGGSLEGVNGSSGDANGSPGLANGSFGAAIGSLGPASPGVRGYELCGSCIEGAGVRHAIEGAAGVVGSPGAGHGASSPSYGYGAMEEDDEERAALSMWRRSAPKEKGRLRHAYLEKVWGYGGWVDLQQEEVVLQCSMCQSATIGRRYKCISCQNLTLCVACYSQVHDIHPLHAFLIIQDKAQDERERGRIEHEVIPPLPPDMNDEEALRHTGIKCFHCMLEIVGARYHCAICESIDICSNCEAAGLPGNLDSTDDGHNSSHIMIKIPYPLPPTEVVNASRRAVDLWTGRDAAANSLGSSNSPSGERRRRGSDASSHAGTVIASGSSPSTRDRTTRLDWRCNGCSELIAGVRYQCANCPSLRNSVYSLCENCERRSHVLHDPKHAFFKIPRPLDKQIESAVALLPLLYKTEVGAGSNNSPDYLADVYHSSAVCDRCMQRIHGAWFRCAYCAKDLCWICEEMDTHNEKHIFIVFKSPVNLSVFRRYTDLEHPTGGPPLIPYPVYN</sequence>
<feature type="compositionally biased region" description="Low complexity" evidence="5">
    <location>
        <begin position="781"/>
        <end position="801"/>
    </location>
</feature>
<dbReference type="STRING" id="1884261.A0A5C3Q578"/>
<name>A0A5C3Q578_9AGAR</name>
<dbReference type="InterPro" id="IPR000270">
    <property type="entry name" value="PB1_dom"/>
</dbReference>
<feature type="region of interest" description="Disordered" evidence="5">
    <location>
        <begin position="347"/>
        <end position="439"/>
    </location>
</feature>
<feature type="domain" description="ZZ-type" evidence="7">
    <location>
        <begin position="1170"/>
        <end position="1231"/>
    </location>
</feature>
<organism evidence="9 10">
    <name type="scientific">Pterulicium gracile</name>
    <dbReference type="NCBI Taxonomy" id="1884261"/>
    <lineage>
        <taxon>Eukaryota</taxon>
        <taxon>Fungi</taxon>
        <taxon>Dikarya</taxon>
        <taxon>Basidiomycota</taxon>
        <taxon>Agaricomycotina</taxon>
        <taxon>Agaricomycetes</taxon>
        <taxon>Agaricomycetidae</taxon>
        <taxon>Agaricales</taxon>
        <taxon>Pleurotineae</taxon>
        <taxon>Pterulaceae</taxon>
        <taxon>Pterulicium</taxon>
    </lineage>
</organism>
<accession>A0A5C3Q578</accession>
<dbReference type="InterPro" id="IPR000433">
    <property type="entry name" value="Znf_ZZ"/>
</dbReference>
<keyword evidence="2 4" id="KW-0863">Zinc-finger</keyword>
<evidence type="ECO:0000259" key="8">
    <source>
        <dbReference type="PROSITE" id="PS51745"/>
    </source>
</evidence>
<dbReference type="CDD" id="cd02249">
    <property type="entry name" value="ZZ"/>
    <property type="match status" value="1"/>
</dbReference>
<evidence type="ECO:0000256" key="5">
    <source>
        <dbReference type="SAM" id="MobiDB-lite"/>
    </source>
</evidence>
<dbReference type="PROSITE" id="PS51745">
    <property type="entry name" value="PB1"/>
    <property type="match status" value="1"/>
</dbReference>
<dbReference type="PROSITE" id="PS50135">
    <property type="entry name" value="ZF_ZZ_2"/>
    <property type="match status" value="1"/>
</dbReference>
<dbReference type="Proteomes" id="UP000305067">
    <property type="component" value="Unassembled WGS sequence"/>
</dbReference>
<protein>
    <recommendedName>
        <fullName evidence="11">ZZ-type domain-containing protein</fullName>
    </recommendedName>
</protein>
<feature type="compositionally biased region" description="Low complexity" evidence="5">
    <location>
        <begin position="609"/>
        <end position="620"/>
    </location>
</feature>
<evidence type="ECO:0000313" key="9">
    <source>
        <dbReference type="EMBL" id="TFK97142.1"/>
    </source>
</evidence>
<feature type="compositionally biased region" description="Low complexity" evidence="5">
    <location>
        <begin position="422"/>
        <end position="436"/>
    </location>
</feature>
<evidence type="ECO:0000256" key="3">
    <source>
        <dbReference type="ARBA" id="ARBA00022833"/>
    </source>
</evidence>
<feature type="region of interest" description="Disordered" evidence="5">
    <location>
        <begin position="589"/>
        <end position="647"/>
    </location>
</feature>
<feature type="compositionally biased region" description="Low complexity" evidence="5">
    <location>
        <begin position="242"/>
        <end position="265"/>
    </location>
</feature>
<dbReference type="Gene3D" id="3.10.20.90">
    <property type="entry name" value="Phosphatidylinositol 3-kinase Catalytic Subunit, Chain A, domain 1"/>
    <property type="match status" value="1"/>
</dbReference>
<dbReference type="Pfam" id="PF00564">
    <property type="entry name" value="PB1"/>
    <property type="match status" value="1"/>
</dbReference>